<protein>
    <submittedName>
        <fullName evidence="2">Uncharacterized protein</fullName>
    </submittedName>
</protein>
<evidence type="ECO:0000313" key="3">
    <source>
        <dbReference type="Proteomes" id="UP000747399"/>
    </source>
</evidence>
<dbReference type="AlphaFoldDB" id="A0A8J4BQR8"/>
<dbReference type="EMBL" id="BNCO01000075">
    <property type="protein sequence ID" value="GIL65381.1"/>
    <property type="molecule type" value="Genomic_DNA"/>
</dbReference>
<gene>
    <name evidence="2" type="ORF">Vafri_19007</name>
</gene>
<proteinExistence type="predicted"/>
<feature type="chain" id="PRO_5035292973" evidence="1">
    <location>
        <begin position="22"/>
        <end position="356"/>
    </location>
</feature>
<comment type="caution">
    <text evidence="2">The sequence shown here is derived from an EMBL/GenBank/DDBJ whole genome shotgun (WGS) entry which is preliminary data.</text>
</comment>
<feature type="signal peptide" evidence="1">
    <location>
        <begin position="1"/>
        <end position="21"/>
    </location>
</feature>
<reference evidence="2" key="1">
    <citation type="journal article" date="2021" name="Proc. Natl. Acad. Sci. U.S.A.">
        <title>Three genomes in the algal genus Volvox reveal the fate of a haploid sex-determining region after a transition to homothallism.</title>
        <authorList>
            <person name="Yamamoto K."/>
            <person name="Hamaji T."/>
            <person name="Kawai-Toyooka H."/>
            <person name="Matsuzaki R."/>
            <person name="Takahashi F."/>
            <person name="Nishimura Y."/>
            <person name="Kawachi M."/>
            <person name="Noguchi H."/>
            <person name="Minakuchi Y."/>
            <person name="Umen J.G."/>
            <person name="Toyoda A."/>
            <person name="Nozaki H."/>
        </authorList>
    </citation>
    <scope>NUCLEOTIDE SEQUENCE</scope>
    <source>
        <strain evidence="2">NIES-3780</strain>
    </source>
</reference>
<dbReference type="Proteomes" id="UP000747399">
    <property type="component" value="Unassembled WGS sequence"/>
</dbReference>
<evidence type="ECO:0000256" key="1">
    <source>
        <dbReference type="SAM" id="SignalP"/>
    </source>
</evidence>
<name>A0A8J4BQR8_9CHLO</name>
<sequence length="356" mass="38807">MARTSTTVVMFFVVCACLVHAKTERDVHVVRRNTLAGESISGGWWYSLKPRNASTYCGLRDFPPANNGYGASRLYCIFPSYDHYWMWQISKVDGSSTSNLSSGNKIFLSIYNPMPYKYCQVKPNVICGSQSGSEFVIEKATGSGSINLATDDVVLAVSGRYCSLIGSGHAQQLTCTAVRSQATIFQFLASSFSQSQIVNKLTARPCGGYFYSLAVPTPNTVSCSNPVNIGFTTGLTMALQNPGRPIIEAGTGVSFKSYDDFYTYHVATWMQRNNSITYALEVTRGSGQWFTMERLIGNATGGVLLNATAVALRSTQNGSPLYCGQKLRNSTALLCDHPGPLTALPEGYKYTYYTIA</sequence>
<organism evidence="2 3">
    <name type="scientific">Volvox africanus</name>
    <dbReference type="NCBI Taxonomy" id="51714"/>
    <lineage>
        <taxon>Eukaryota</taxon>
        <taxon>Viridiplantae</taxon>
        <taxon>Chlorophyta</taxon>
        <taxon>core chlorophytes</taxon>
        <taxon>Chlorophyceae</taxon>
        <taxon>CS clade</taxon>
        <taxon>Chlamydomonadales</taxon>
        <taxon>Volvocaceae</taxon>
        <taxon>Volvox</taxon>
    </lineage>
</organism>
<accession>A0A8J4BQR8</accession>
<evidence type="ECO:0000313" key="2">
    <source>
        <dbReference type="EMBL" id="GIL65381.1"/>
    </source>
</evidence>
<dbReference type="PROSITE" id="PS51257">
    <property type="entry name" value="PROKAR_LIPOPROTEIN"/>
    <property type="match status" value="1"/>
</dbReference>
<keyword evidence="1" id="KW-0732">Signal</keyword>
<keyword evidence="3" id="KW-1185">Reference proteome</keyword>